<dbReference type="Gene3D" id="1.25.40.10">
    <property type="entry name" value="Tetratricopeptide repeat domain"/>
    <property type="match status" value="1"/>
</dbReference>
<protein>
    <submittedName>
        <fullName evidence="2">Helix-turn-helix domain-containing protein</fullName>
    </submittedName>
</protein>
<dbReference type="InterPro" id="IPR010982">
    <property type="entry name" value="Lambda_DNA-bd_dom_sf"/>
</dbReference>
<dbReference type="Gene3D" id="1.10.260.40">
    <property type="entry name" value="lambda repressor-like DNA-binding domains"/>
    <property type="match status" value="1"/>
</dbReference>
<evidence type="ECO:0000259" key="1">
    <source>
        <dbReference type="PROSITE" id="PS50943"/>
    </source>
</evidence>
<dbReference type="EMBL" id="JBHSJB010000035">
    <property type="protein sequence ID" value="MFC5058942.1"/>
    <property type="molecule type" value="Genomic_DNA"/>
</dbReference>
<dbReference type="RefSeq" id="WP_344039874.1">
    <property type="nucleotide sequence ID" value="NZ_BAAAKE010000019.1"/>
</dbReference>
<dbReference type="InterPro" id="IPR001387">
    <property type="entry name" value="Cro/C1-type_HTH"/>
</dbReference>
<sequence length="422" mass="45890">MHEPAGIGELLRRLRREAGRSQSEQADVLSERAGRAVTRNEVSRWESGKRMPTPYWQQHCADSFGVPVSILKQAVATAKAKRRLGRQEHHGGDDVQRREFFGTMAGLAVSLPGAVRSGTGPRLGMGDVRTMLVRTARLRRLDDYLGGADTVHLYATELAATTKLVRDASCTAAVRKACAAVIAEQAQLAGWAAFDAGMHDVAKRYHTTGFTAAREAEDPVLAGNALSFLAYQQVAVGKPDVETDAASYATAECRATPKVRALLLDRMAWTHAVAGQADAADRALAEAAEVVRRQDDRPEPDWVFWVDEDEIKIMAGRCWTQLRRPLRAVPVLADVLSRYGDTHARDKAMYLTSLAHAYLDAREVEQAAAVTEHAVRLAGGVGSVRPVEKIQEVVRRLKPHRSSPAVAEAIESAALPAATPRG</sequence>
<comment type="caution">
    <text evidence="2">The sequence shown here is derived from an EMBL/GenBank/DDBJ whole genome shotgun (WGS) entry which is preliminary data.</text>
</comment>
<dbReference type="PROSITE" id="PS50943">
    <property type="entry name" value="HTH_CROC1"/>
    <property type="match status" value="1"/>
</dbReference>
<dbReference type="SUPFAM" id="SSF48452">
    <property type="entry name" value="TPR-like"/>
    <property type="match status" value="1"/>
</dbReference>
<dbReference type="InterPro" id="IPR011990">
    <property type="entry name" value="TPR-like_helical_dom_sf"/>
</dbReference>
<accession>A0ABV9YB36</accession>
<dbReference type="SUPFAM" id="SSF47413">
    <property type="entry name" value="lambda repressor-like DNA-binding domains"/>
    <property type="match status" value="1"/>
</dbReference>
<dbReference type="CDD" id="cd00093">
    <property type="entry name" value="HTH_XRE"/>
    <property type="match status" value="1"/>
</dbReference>
<gene>
    <name evidence="2" type="ORF">ACFPFM_34955</name>
</gene>
<keyword evidence="3" id="KW-1185">Reference proteome</keyword>
<organism evidence="2 3">
    <name type="scientific">Saccharothrix xinjiangensis</name>
    <dbReference type="NCBI Taxonomy" id="204798"/>
    <lineage>
        <taxon>Bacteria</taxon>
        <taxon>Bacillati</taxon>
        <taxon>Actinomycetota</taxon>
        <taxon>Actinomycetes</taxon>
        <taxon>Pseudonocardiales</taxon>
        <taxon>Pseudonocardiaceae</taxon>
        <taxon>Saccharothrix</taxon>
    </lineage>
</organism>
<evidence type="ECO:0000313" key="2">
    <source>
        <dbReference type="EMBL" id="MFC5058942.1"/>
    </source>
</evidence>
<dbReference type="Pfam" id="PF13560">
    <property type="entry name" value="HTH_31"/>
    <property type="match status" value="1"/>
</dbReference>
<evidence type="ECO:0000313" key="3">
    <source>
        <dbReference type="Proteomes" id="UP001595833"/>
    </source>
</evidence>
<proteinExistence type="predicted"/>
<dbReference type="Proteomes" id="UP001595833">
    <property type="component" value="Unassembled WGS sequence"/>
</dbReference>
<feature type="domain" description="HTH cro/C1-type" evidence="1">
    <location>
        <begin position="11"/>
        <end position="71"/>
    </location>
</feature>
<reference evidence="3" key="1">
    <citation type="journal article" date="2019" name="Int. J. Syst. Evol. Microbiol.">
        <title>The Global Catalogue of Microorganisms (GCM) 10K type strain sequencing project: providing services to taxonomists for standard genome sequencing and annotation.</title>
        <authorList>
            <consortium name="The Broad Institute Genomics Platform"/>
            <consortium name="The Broad Institute Genome Sequencing Center for Infectious Disease"/>
            <person name="Wu L."/>
            <person name="Ma J."/>
        </authorList>
    </citation>
    <scope>NUCLEOTIDE SEQUENCE [LARGE SCALE GENOMIC DNA]</scope>
    <source>
        <strain evidence="3">KCTC 12848</strain>
    </source>
</reference>
<name>A0ABV9YB36_9PSEU</name>